<dbReference type="NCBIfam" id="TIGR01686">
    <property type="entry name" value="FkbH"/>
    <property type="match status" value="1"/>
</dbReference>
<organism evidence="1 2">
    <name type="scientific">Paenibacillus silvae</name>
    <dbReference type="NCBI Taxonomy" id="1325358"/>
    <lineage>
        <taxon>Bacteria</taxon>
        <taxon>Bacillati</taxon>
        <taxon>Bacillota</taxon>
        <taxon>Bacilli</taxon>
        <taxon>Bacillales</taxon>
        <taxon>Paenibacillaceae</taxon>
        <taxon>Paenibacillus</taxon>
    </lineage>
</organism>
<dbReference type="InterPro" id="IPR010037">
    <property type="entry name" value="FkbH_domain"/>
</dbReference>
<dbReference type="InterPro" id="IPR010033">
    <property type="entry name" value="HAD_SF_ppase_IIIC"/>
</dbReference>
<keyword evidence="2" id="KW-1185">Reference proteome</keyword>
<dbReference type="SUPFAM" id="SSF56784">
    <property type="entry name" value="HAD-like"/>
    <property type="match status" value="1"/>
</dbReference>
<dbReference type="Proteomes" id="UP000652153">
    <property type="component" value="Unassembled WGS sequence"/>
</dbReference>
<proteinExistence type="predicted"/>
<dbReference type="NCBIfam" id="TIGR01681">
    <property type="entry name" value="HAD-SF-IIIC"/>
    <property type="match status" value="1"/>
</dbReference>
<dbReference type="Gene3D" id="3.40.50.1000">
    <property type="entry name" value="HAD superfamily/HAD-like"/>
    <property type="match status" value="1"/>
</dbReference>
<reference evidence="2" key="1">
    <citation type="journal article" date="2019" name="Int. J. Syst. Evol. Microbiol.">
        <title>The Global Catalogue of Microorganisms (GCM) 10K type strain sequencing project: providing services to taxonomists for standard genome sequencing and annotation.</title>
        <authorList>
            <consortium name="The Broad Institute Genomics Platform"/>
            <consortium name="The Broad Institute Genome Sequencing Center for Infectious Disease"/>
            <person name="Wu L."/>
            <person name="Ma J."/>
        </authorList>
    </citation>
    <scope>NUCLEOTIDE SEQUENCE [LARGE SCALE GENOMIC DNA]</scope>
    <source>
        <strain evidence="2">CGMCC 1.12770</strain>
    </source>
</reference>
<dbReference type="InterPro" id="IPR036412">
    <property type="entry name" value="HAD-like_sf"/>
</dbReference>
<name>A0ABQ1ZF46_9BACL</name>
<protein>
    <recommendedName>
        <fullName evidence="3">HAD-IIIC family phosphatase</fullName>
    </recommendedName>
</protein>
<sequence>MKHKLHSITDPIKLVIWDLDDTFWQGTLEEGEVDFISENIRIVKLLTERGIVNSICSKNEYSVVKSYLTENGLWEYFVFPEISWKPKGQMVKNIINSAKLRANNVLFIDDLAANLDEVKSLNPGIWTIYPESIHQIPSYPVFQSTGSSDERLQYYKILEKKKEEIEYLSSNEEFLRQSEIRIFIDFDCTKHIDRIDELINRTNQLNFTKNRISLNELNHLLRDSSVQNATIRVVDRYGDYGIVGFFSIKQGKLIHFLFSCRVLNMGIEQWIYSYLKFPEIIKCGETAIELENDYTPSWIKLESIDNTSIKGNNTSETASYRIKCLLKGGCDLEQIYHYLKYENIELIKEFNYHSSDSKAPIRREHTEILKLPYHVTESEYSPIIEKIPFCENQMFQTDFFNTDNNVVIFSVLMDYFAGVYSLKQNNLIKIAYEDFLLSYTEPKDREALKERALSWSGYEINDHFFEWFLHYFRRLGPISEKDFSENICWIRNHLPQQTILIIINGSEVDYPNPLEKDRHNRYKSMNKALQETIKNLPNTFLLDVNKYISSKEDHSNHINHYKRFVYKQMADEILSIIEKELSVARGKRI</sequence>
<dbReference type="EMBL" id="BMFU01000004">
    <property type="protein sequence ID" value="GGH58123.1"/>
    <property type="molecule type" value="Genomic_DNA"/>
</dbReference>
<accession>A0ABQ1ZF46</accession>
<dbReference type="RefSeq" id="WP_188592992.1">
    <property type="nucleotide sequence ID" value="NZ_BMFU01000004.1"/>
</dbReference>
<comment type="caution">
    <text evidence="1">The sequence shown here is derived from an EMBL/GenBank/DDBJ whole genome shotgun (WGS) entry which is preliminary data.</text>
</comment>
<evidence type="ECO:0000313" key="1">
    <source>
        <dbReference type="EMBL" id="GGH58123.1"/>
    </source>
</evidence>
<dbReference type="InterPro" id="IPR023214">
    <property type="entry name" value="HAD_sf"/>
</dbReference>
<evidence type="ECO:0008006" key="3">
    <source>
        <dbReference type="Google" id="ProtNLM"/>
    </source>
</evidence>
<evidence type="ECO:0000313" key="2">
    <source>
        <dbReference type="Proteomes" id="UP000652153"/>
    </source>
</evidence>
<gene>
    <name evidence="1" type="ORF">GCM10008014_30430</name>
</gene>